<dbReference type="InterPro" id="IPR019285">
    <property type="entry name" value="DUF2336"/>
</dbReference>
<dbReference type="EMBL" id="CP029479">
    <property type="protein sequence ID" value="AWM76895.1"/>
    <property type="molecule type" value="Genomic_DNA"/>
</dbReference>
<name>A0A2Z3HQ15_9CAUL</name>
<evidence type="ECO:0000313" key="1">
    <source>
        <dbReference type="EMBL" id="AWM76895.1"/>
    </source>
</evidence>
<dbReference type="OrthoDB" id="7888976at2"/>
<protein>
    <recommendedName>
        <fullName evidence="3">DUF2336 domain-containing protein</fullName>
    </recommendedName>
</protein>
<keyword evidence="2" id="KW-1185">Reference proteome</keyword>
<dbReference type="AlphaFoldDB" id="A0A2Z3HQ15"/>
<evidence type="ECO:0008006" key="3">
    <source>
        <dbReference type="Google" id="ProtNLM"/>
    </source>
</evidence>
<dbReference type="KEGG" id="phb:HYN04_03445"/>
<dbReference type="RefSeq" id="WP_110449464.1">
    <property type="nucleotide sequence ID" value="NZ_CP029479.1"/>
</dbReference>
<accession>A0A2Z3HQ15</accession>
<dbReference type="PIRSF" id="PIRSF035865">
    <property type="entry name" value="UCP035865"/>
    <property type="match status" value="1"/>
</dbReference>
<organism evidence="1 2">
    <name type="scientific">Phenylobacterium parvum</name>
    <dbReference type="NCBI Taxonomy" id="2201350"/>
    <lineage>
        <taxon>Bacteria</taxon>
        <taxon>Pseudomonadati</taxon>
        <taxon>Pseudomonadota</taxon>
        <taxon>Alphaproteobacteria</taxon>
        <taxon>Caulobacterales</taxon>
        <taxon>Caulobacteraceae</taxon>
        <taxon>Phenylobacterium</taxon>
    </lineage>
</organism>
<sequence>MKQSAAHLMELAREKSGERRRELMHRVADMYFQFGPRPDDPELGLFDDVLSQLSQEMESKVRAELANRMALAKTPPKGLIRSLAMDETIDVASPILQLSRAVTEDDLIAVASTRSEAHLKAISRRSNLPATVSDVIVDRGGEGTLEVLLANASANLSREAQERLVDRAMEHPALQSAVVRYAKLPIDLLNEMYFVVEARMRSAILQRNAQIKPEDLDEALKKSRDRVASRKRPPPDDFATAQKTVKAVEVRGTISPNALVGFLRSGDNTAYLIAISKLAGVDFETARTIHERRELDALSIICKAAGFERAIFITLAVLVLGRENNPMGRAREYGEIYDALPKEVAKRTVRFWGGRKG</sequence>
<reference evidence="2" key="1">
    <citation type="submission" date="2018-05" db="EMBL/GenBank/DDBJ databases">
        <title>Genome sequencing of Phenylobacterium sp. HYN0004.</title>
        <authorList>
            <person name="Yi H."/>
            <person name="Baek C."/>
        </authorList>
    </citation>
    <scope>NUCLEOTIDE SEQUENCE [LARGE SCALE GENOMIC DNA]</scope>
    <source>
        <strain evidence="2">HYN0004</strain>
    </source>
</reference>
<evidence type="ECO:0000313" key="2">
    <source>
        <dbReference type="Proteomes" id="UP000247763"/>
    </source>
</evidence>
<dbReference type="Pfam" id="PF10098">
    <property type="entry name" value="DUF2336"/>
    <property type="match status" value="1"/>
</dbReference>
<dbReference type="Proteomes" id="UP000247763">
    <property type="component" value="Chromosome"/>
</dbReference>
<gene>
    <name evidence="1" type="ORF">HYN04_03445</name>
</gene>
<proteinExistence type="predicted"/>
<dbReference type="InterPro" id="IPR014598">
    <property type="entry name" value="UCP035865"/>
</dbReference>